<dbReference type="GO" id="GO:0016020">
    <property type="term" value="C:membrane"/>
    <property type="evidence" value="ECO:0007669"/>
    <property type="project" value="InterPro"/>
</dbReference>
<reference evidence="4" key="3">
    <citation type="journal article" date="2013" name="Gene">
        <title>Cloning of the Lentinula edodes B mating-type locus and identification of the genetic structure controlling B mating.</title>
        <authorList>
            <person name="Wu L."/>
            <person name="van Peer A."/>
            <person name="Song W."/>
            <person name="Wang H."/>
            <person name="Chen M."/>
            <person name="Tan Q."/>
            <person name="Song C."/>
            <person name="Zhang M."/>
            <person name="Bao D."/>
        </authorList>
    </citation>
    <scope>NUCLEOTIDE SEQUENCE</scope>
    <source>
        <strain evidence="4">939P26</strain>
    </source>
</reference>
<dbReference type="EMBL" id="HQ201367">
    <property type="protein sequence ID" value="AGC14677.1"/>
    <property type="molecule type" value="Genomic_DNA"/>
</dbReference>
<dbReference type="InterPro" id="IPR012597">
    <property type="entry name" value="Pheromone"/>
</dbReference>
<reference evidence="3" key="2">
    <citation type="submission" date="2012-07" db="EMBL/GenBank/DDBJ databases">
        <title>Identification and characterization of the genetic structure of the B mating-type locus in Lentinula edodes based on whole genome sequence scanning.</title>
        <authorList>
            <person name="Bao D."/>
            <person name="Wu L."/>
            <person name="Song W."/>
        </authorList>
    </citation>
    <scope>NUCLEOTIDE SEQUENCE</scope>
    <source>
        <strain evidence="3">135P1</strain>
    </source>
</reference>
<evidence type="ECO:0000313" key="1">
    <source>
        <dbReference type="EMBL" id="AGC14677.1"/>
    </source>
</evidence>
<accession>T1RLN0</accession>
<dbReference type="EMBL" id="JX297322">
    <property type="protein sequence ID" value="AGL07720.1"/>
    <property type="molecule type" value="Genomic_DNA"/>
</dbReference>
<reference evidence="7" key="6">
    <citation type="journal article" date="2018" name="J. Microbiol.">
        <title>Diversity of A mating type in Lentinula edodes and mating type preference in the cultivated strains.</title>
        <authorList>
            <person name="Ha B."/>
            <person name="Kim S."/>
            <person name="Kim M."/>
            <person name="Moon Y.J."/>
            <person name="Song Y."/>
            <person name="Ryu J.S."/>
            <person name="Ryu H."/>
            <person name="Ro H.S."/>
        </authorList>
    </citation>
    <scope>NUCLEOTIDE SEQUENCE</scope>
    <source>
        <strain evidence="7">S1-11</strain>
    </source>
</reference>
<evidence type="ECO:0000313" key="6">
    <source>
        <dbReference type="EMBL" id="AWT57988.1"/>
    </source>
</evidence>
<evidence type="ECO:0000313" key="5">
    <source>
        <dbReference type="EMBL" id="AWT57986.1"/>
    </source>
</evidence>
<sequence>MDSFTSLDVVLAGSSSLTHDSGIIVEKLQILSNEPSSTTCVAAPVDSEHADESGSVALLGGYCIIA</sequence>
<dbReference type="EMBL" id="KC887918">
    <property type="protein sequence ID" value="AGL08102.1"/>
    <property type="molecule type" value="Genomic_DNA"/>
</dbReference>
<dbReference type="GO" id="GO:0000772">
    <property type="term" value="F:mating pheromone activity"/>
    <property type="evidence" value="ECO:0007669"/>
    <property type="project" value="InterPro"/>
</dbReference>
<evidence type="ECO:0000313" key="2">
    <source>
        <dbReference type="EMBL" id="AGC14702.1"/>
    </source>
</evidence>
<dbReference type="EMBL" id="MF620106">
    <property type="protein sequence ID" value="AWT57988.1"/>
    <property type="molecule type" value="Genomic_DNA"/>
</dbReference>
<proteinExistence type="predicted"/>
<name>T1RLN0_LENED</name>
<dbReference type="Pfam" id="PF08015">
    <property type="entry name" value="Pheromone"/>
    <property type="match status" value="1"/>
</dbReference>
<dbReference type="EMBL" id="MF620105">
    <property type="protein sequence ID" value="AWT57986.1"/>
    <property type="molecule type" value="Genomic_DNA"/>
</dbReference>
<evidence type="ECO:0000313" key="3">
    <source>
        <dbReference type="EMBL" id="AGL07720.1"/>
    </source>
</evidence>
<reference evidence="1" key="1">
    <citation type="submission" date="2010-08" db="EMBL/GenBank/DDBJ databases">
        <title>Molecular genetic structure of the B mating-type locus of Lentinula edodes.</title>
        <authorList>
            <person name="Bao D."/>
            <person name="Song W."/>
        </authorList>
    </citation>
    <scope>NUCLEOTIDE SEQUENCE</scope>
</reference>
<protein>
    <submittedName>
        <fullName evidence="4">Pheromone</fullName>
    </submittedName>
</protein>
<gene>
    <name evidence="4" type="primary">phb6-939P26</name>
    <name evidence="2" type="synonym">phb2-135P1</name>
    <name evidence="1" type="synonym">phb2-939P26</name>
    <name evidence="5" type="synonym">PHB6</name>
</gene>
<dbReference type="EMBL" id="MF537758">
    <property type="protein sequence ID" value="AWT58049.1"/>
    <property type="molecule type" value="Genomic_DNA"/>
</dbReference>
<evidence type="ECO:0000313" key="4">
    <source>
        <dbReference type="EMBL" id="AGL08102.1"/>
    </source>
</evidence>
<organism evidence="4">
    <name type="scientific">Lentinula edodes</name>
    <name type="common">Shiitake mushroom</name>
    <name type="synonym">Lentinus edodes</name>
    <dbReference type="NCBI Taxonomy" id="5353"/>
    <lineage>
        <taxon>Eukaryota</taxon>
        <taxon>Fungi</taxon>
        <taxon>Dikarya</taxon>
        <taxon>Basidiomycota</taxon>
        <taxon>Agaricomycotina</taxon>
        <taxon>Agaricomycetes</taxon>
        <taxon>Agaricomycetidae</taxon>
        <taxon>Agaricales</taxon>
        <taxon>Marasmiineae</taxon>
        <taxon>Omphalotaceae</taxon>
        <taxon>Lentinula</taxon>
    </lineage>
</organism>
<reference evidence="7" key="5">
    <citation type="submission" date="2017-07" db="EMBL/GenBank/DDBJ databases">
        <authorList>
            <person name="Sun Z.S."/>
            <person name="Albrecht U."/>
            <person name="Echele G."/>
            <person name="Lee C.C."/>
        </authorList>
    </citation>
    <scope>NUCLEOTIDE SEQUENCE</scope>
    <source>
        <strain evidence="7">S1-11</strain>
    </source>
</reference>
<reference evidence="5" key="4">
    <citation type="submission" date="2017-07" db="EMBL/GenBank/DDBJ databases">
        <title>Analysis of Mating System in Lentinula edodes.</title>
        <authorList>
            <person name="Byeong-Suk H."/>
            <person name="Hyeon-Su R."/>
        </authorList>
    </citation>
    <scope>NUCLEOTIDE SEQUENCE</scope>
    <source>
        <strain evidence="6">FMRC8120-15</strain>
        <strain evidence="5">Sanmaru1-1</strain>
    </source>
</reference>
<dbReference type="EMBL" id="HQ701708">
    <property type="protein sequence ID" value="AGC14702.1"/>
    <property type="molecule type" value="Genomic_DNA"/>
</dbReference>
<dbReference type="AlphaFoldDB" id="T1RLN0"/>
<evidence type="ECO:0000313" key="7">
    <source>
        <dbReference type="EMBL" id="AWT58049.1"/>
    </source>
</evidence>